<feature type="transmembrane region" description="Helical" evidence="5">
    <location>
        <begin position="57"/>
        <end position="75"/>
    </location>
</feature>
<dbReference type="InterPro" id="IPR033881">
    <property type="entry name" value="vWA_BatA_type"/>
</dbReference>
<dbReference type="InterPro" id="IPR024163">
    <property type="entry name" value="Aerotolerance_reg_N"/>
</dbReference>
<dbReference type="Proteomes" id="UP001476282">
    <property type="component" value="Unassembled WGS sequence"/>
</dbReference>
<keyword evidence="1" id="KW-1003">Cell membrane</keyword>
<dbReference type="Gene3D" id="3.40.50.410">
    <property type="entry name" value="von Willebrand factor, type A domain"/>
    <property type="match status" value="1"/>
</dbReference>
<keyword evidence="3 5" id="KW-1133">Transmembrane helix</keyword>
<evidence type="ECO:0000256" key="5">
    <source>
        <dbReference type="SAM" id="Phobius"/>
    </source>
</evidence>
<dbReference type="EMBL" id="BAABRI010000001">
    <property type="protein sequence ID" value="GAA5481079.1"/>
    <property type="molecule type" value="Genomic_DNA"/>
</dbReference>
<comment type="caution">
    <text evidence="7">The sequence shown here is derived from an EMBL/GenBank/DDBJ whole genome shotgun (WGS) entry which is preliminary data.</text>
</comment>
<evidence type="ECO:0000256" key="2">
    <source>
        <dbReference type="ARBA" id="ARBA00022692"/>
    </source>
</evidence>
<keyword evidence="4 5" id="KW-0472">Membrane</keyword>
<evidence type="ECO:0000256" key="1">
    <source>
        <dbReference type="ARBA" id="ARBA00022475"/>
    </source>
</evidence>
<dbReference type="CDD" id="cd01467">
    <property type="entry name" value="vWA_BatA_type"/>
    <property type="match status" value="1"/>
</dbReference>
<keyword evidence="2 5" id="KW-0812">Transmembrane</keyword>
<evidence type="ECO:0000313" key="8">
    <source>
        <dbReference type="Proteomes" id="UP001476282"/>
    </source>
</evidence>
<dbReference type="InterPro" id="IPR050768">
    <property type="entry name" value="UPF0353/GerABKA_families"/>
</dbReference>
<name>A0ABP9UM32_9BACT</name>
<dbReference type="RefSeq" id="WP_353565235.1">
    <property type="nucleotide sequence ID" value="NZ_BAABRI010000001.1"/>
</dbReference>
<dbReference type="SMART" id="SM00327">
    <property type="entry name" value="VWA"/>
    <property type="match status" value="1"/>
</dbReference>
<evidence type="ECO:0000259" key="6">
    <source>
        <dbReference type="PROSITE" id="PS50234"/>
    </source>
</evidence>
<dbReference type="PANTHER" id="PTHR22550:SF5">
    <property type="entry name" value="LEUCINE ZIPPER PROTEIN 4"/>
    <property type="match status" value="1"/>
</dbReference>
<accession>A0ABP9UM32</accession>
<gene>
    <name evidence="7" type="ORF">Hsar01_00285</name>
</gene>
<protein>
    <recommendedName>
        <fullName evidence="6">VWFA domain-containing protein</fullName>
    </recommendedName>
</protein>
<keyword evidence="8" id="KW-1185">Reference proteome</keyword>
<dbReference type="InterPro" id="IPR002035">
    <property type="entry name" value="VWF_A"/>
</dbReference>
<dbReference type="InterPro" id="IPR036465">
    <property type="entry name" value="vWFA_dom_sf"/>
</dbReference>
<dbReference type="Pfam" id="PF00092">
    <property type="entry name" value="VWA"/>
    <property type="match status" value="1"/>
</dbReference>
<evidence type="ECO:0000313" key="7">
    <source>
        <dbReference type="EMBL" id="GAA5481079.1"/>
    </source>
</evidence>
<dbReference type="PROSITE" id="PS50234">
    <property type="entry name" value="VWFA"/>
    <property type="match status" value="1"/>
</dbReference>
<sequence length="336" mass="36792">MSGTAFQFANPGWLWLLLALPVIAILRGRAGRAVALRLPSVSDARHVGGRPRSKVGGFLRALMLLGLALLIVALARPQLGRGRTEIETSGIDIVLAIDVSGSMEAMDFKLDGQQVNRLEVVKNVVEKFVGERPGDRIGMVAFAGRPYLVSPLTLDHDWLKKRLDEVQIGRVEDGTAIGSAIASSVNHLRDSEAKSRIVILLTDGVNNAGAANPVTAAEAAKTLGIKIYTIGAGIEGQAPMPVRDAFGRKRYAMMDVEIDEESLRQIAQQTGGRYFRATDTNSLAEIYDSINQLEKTKRTVKKYEDYEELFLFAMLPGLGLLLIERLLSETRYRHLP</sequence>
<feature type="domain" description="VWFA" evidence="6">
    <location>
        <begin position="92"/>
        <end position="290"/>
    </location>
</feature>
<organism evidence="7 8">
    <name type="scientific">Haloferula sargassicola</name>
    <dbReference type="NCBI Taxonomy" id="490096"/>
    <lineage>
        <taxon>Bacteria</taxon>
        <taxon>Pseudomonadati</taxon>
        <taxon>Verrucomicrobiota</taxon>
        <taxon>Verrucomicrobiia</taxon>
        <taxon>Verrucomicrobiales</taxon>
        <taxon>Verrucomicrobiaceae</taxon>
        <taxon>Haloferula</taxon>
    </lineage>
</organism>
<dbReference type="Pfam" id="PF07584">
    <property type="entry name" value="BatA"/>
    <property type="match status" value="1"/>
</dbReference>
<proteinExistence type="predicted"/>
<dbReference type="SUPFAM" id="SSF53300">
    <property type="entry name" value="vWA-like"/>
    <property type="match status" value="1"/>
</dbReference>
<dbReference type="PANTHER" id="PTHR22550">
    <property type="entry name" value="SPORE GERMINATION PROTEIN"/>
    <property type="match status" value="1"/>
</dbReference>
<evidence type="ECO:0000256" key="3">
    <source>
        <dbReference type="ARBA" id="ARBA00022989"/>
    </source>
</evidence>
<evidence type="ECO:0000256" key="4">
    <source>
        <dbReference type="ARBA" id="ARBA00023136"/>
    </source>
</evidence>
<reference evidence="7 8" key="1">
    <citation type="submission" date="2024-02" db="EMBL/GenBank/DDBJ databases">
        <title>Haloferula sargassicola NBRC 104335.</title>
        <authorList>
            <person name="Ichikawa N."/>
            <person name="Katano-Makiyama Y."/>
            <person name="Hidaka K."/>
        </authorList>
    </citation>
    <scope>NUCLEOTIDE SEQUENCE [LARGE SCALE GENOMIC DNA]</scope>
    <source>
        <strain evidence="7 8">NBRC 104335</strain>
    </source>
</reference>